<dbReference type="AlphaFoldDB" id="A0A4V2Z0M9"/>
<dbReference type="InterPro" id="IPR050272">
    <property type="entry name" value="Isochorismatase-like_hydrls"/>
</dbReference>
<dbReference type="Pfam" id="PF00857">
    <property type="entry name" value="Isochorismatase"/>
    <property type="match status" value="1"/>
</dbReference>
<gene>
    <name evidence="3" type="ORF">E0F98_14245</name>
</gene>
<dbReference type="Proteomes" id="UP000294597">
    <property type="component" value="Unassembled WGS sequence"/>
</dbReference>
<accession>A0A4V2Z0M9</accession>
<dbReference type="PANTHER" id="PTHR43540">
    <property type="entry name" value="PEROXYUREIDOACRYLATE/UREIDOACRYLATE AMIDOHYDROLASE-RELATED"/>
    <property type="match status" value="1"/>
</dbReference>
<comment type="caution">
    <text evidence="3">The sequence shown here is derived from an EMBL/GenBank/DDBJ whole genome shotgun (WGS) entry which is preliminary data.</text>
</comment>
<evidence type="ECO:0000259" key="2">
    <source>
        <dbReference type="Pfam" id="PF00857"/>
    </source>
</evidence>
<dbReference type="GO" id="GO:0016787">
    <property type="term" value="F:hydrolase activity"/>
    <property type="evidence" value="ECO:0007669"/>
    <property type="project" value="UniProtKB-KW"/>
</dbReference>
<dbReference type="CDD" id="cd01014">
    <property type="entry name" value="nicotinamidase_related"/>
    <property type="match status" value="1"/>
</dbReference>
<proteinExistence type="predicted"/>
<sequence>MGQETTNTLKISEIGKAALLIIDIQNDYFPGGTMELVSAEETANNAAAILSYFREFDMPVIHVQHIALQEGATFFLPNTKGAEIHNSVTPLEGEKVITKNYPNSFRDTDLLNYLKANNITKLVLCGMMTDVCVASTTRAAMDYGFENTIITDAVTTRNRDFDGKVIPAKQVTESFLAGLNALGGLYAKIETSENYVK</sequence>
<feature type="domain" description="Isochorismatase-like" evidence="2">
    <location>
        <begin position="17"/>
        <end position="161"/>
    </location>
</feature>
<dbReference type="EMBL" id="SMFO01000014">
    <property type="protein sequence ID" value="TDE01728.1"/>
    <property type="molecule type" value="Genomic_DNA"/>
</dbReference>
<dbReference type="InterPro" id="IPR036380">
    <property type="entry name" value="Isochorismatase-like_sf"/>
</dbReference>
<protein>
    <submittedName>
        <fullName evidence="3">Cysteine hydrolase</fullName>
    </submittedName>
</protein>
<dbReference type="SUPFAM" id="SSF52499">
    <property type="entry name" value="Isochorismatase-like hydrolases"/>
    <property type="match status" value="1"/>
</dbReference>
<reference evidence="3 4" key="1">
    <citation type="submission" date="2019-03" db="EMBL/GenBank/DDBJ databases">
        <title>Flavobacterium TSA-D2 sp. nov., isolated from arctic soil.</title>
        <authorList>
            <person name="Chaudhary D.K."/>
        </authorList>
    </citation>
    <scope>NUCLEOTIDE SEQUENCE [LARGE SCALE GENOMIC DNA]</scope>
    <source>
        <strain evidence="3 4">TSA-D2</strain>
    </source>
</reference>
<dbReference type="Gene3D" id="3.40.50.850">
    <property type="entry name" value="Isochorismatase-like"/>
    <property type="match status" value="1"/>
</dbReference>
<keyword evidence="1 3" id="KW-0378">Hydrolase</keyword>
<evidence type="ECO:0000313" key="4">
    <source>
        <dbReference type="Proteomes" id="UP000294597"/>
    </source>
</evidence>
<keyword evidence="4" id="KW-1185">Reference proteome</keyword>
<dbReference type="PANTHER" id="PTHR43540:SF1">
    <property type="entry name" value="ISOCHORISMATASE HYDROLASE"/>
    <property type="match status" value="1"/>
</dbReference>
<evidence type="ECO:0000313" key="3">
    <source>
        <dbReference type="EMBL" id="TDE01728.1"/>
    </source>
</evidence>
<evidence type="ECO:0000256" key="1">
    <source>
        <dbReference type="ARBA" id="ARBA00022801"/>
    </source>
</evidence>
<dbReference type="RefSeq" id="WP_132112642.1">
    <property type="nucleotide sequence ID" value="NZ_SMFO01000014.1"/>
</dbReference>
<dbReference type="InterPro" id="IPR000868">
    <property type="entry name" value="Isochorismatase-like_dom"/>
</dbReference>
<name>A0A4V2Z0M9_9FLAO</name>
<organism evidence="3 4">
    <name type="scientific">Flavobacterium hiemivividum</name>
    <dbReference type="NCBI Taxonomy" id="2541734"/>
    <lineage>
        <taxon>Bacteria</taxon>
        <taxon>Pseudomonadati</taxon>
        <taxon>Bacteroidota</taxon>
        <taxon>Flavobacteriia</taxon>
        <taxon>Flavobacteriales</taxon>
        <taxon>Flavobacteriaceae</taxon>
        <taxon>Flavobacterium</taxon>
    </lineage>
</organism>